<dbReference type="STRING" id="1943.AQJ64_28635"/>
<sequence length="121" mass="12076">MPPPPISPDGPGQVPYGYPGAYGHPSPAQVGYHWPGVPPVESNGIGVTGMVLGITSAVIFCLWPVAIVVGILGVIFGAIGRRKASRGEATNPGQALAGIILGIAGIILGAGLGTLAFMIPV</sequence>
<dbReference type="AlphaFoldDB" id="A0A124I279"/>
<feature type="domain" description="DUF4190" evidence="3">
    <location>
        <begin position="47"/>
        <end position="109"/>
    </location>
</feature>
<dbReference type="InterPro" id="IPR025241">
    <property type="entry name" value="DUF4190"/>
</dbReference>
<feature type="region of interest" description="Disordered" evidence="1">
    <location>
        <begin position="1"/>
        <end position="20"/>
    </location>
</feature>
<keyword evidence="5" id="KW-1185">Reference proteome</keyword>
<proteinExistence type="predicted"/>
<reference evidence="4 5" key="1">
    <citation type="submission" date="2015-10" db="EMBL/GenBank/DDBJ databases">
        <title>Draft genome sequence of Streptomyces griseoruber DSM 40281, type strain for the species Streptomyces griseoruber.</title>
        <authorList>
            <person name="Ruckert C."/>
            <person name="Winkler A."/>
            <person name="Kalinowski J."/>
            <person name="Kampfer P."/>
            <person name="Glaeser S."/>
        </authorList>
    </citation>
    <scope>NUCLEOTIDE SEQUENCE [LARGE SCALE GENOMIC DNA]</scope>
    <source>
        <strain evidence="4 5">DSM 40281</strain>
    </source>
</reference>
<dbReference type="Pfam" id="PF13828">
    <property type="entry name" value="DUF4190"/>
    <property type="match status" value="1"/>
</dbReference>
<evidence type="ECO:0000259" key="3">
    <source>
        <dbReference type="Pfam" id="PF13828"/>
    </source>
</evidence>
<keyword evidence="2" id="KW-0812">Transmembrane</keyword>
<name>A0A124I279_9ACTN</name>
<evidence type="ECO:0000256" key="1">
    <source>
        <dbReference type="SAM" id="MobiDB-lite"/>
    </source>
</evidence>
<evidence type="ECO:0000256" key="2">
    <source>
        <dbReference type="SAM" id="Phobius"/>
    </source>
</evidence>
<dbReference type="EMBL" id="LMWW01000047">
    <property type="protein sequence ID" value="KUN79740.1"/>
    <property type="molecule type" value="Genomic_DNA"/>
</dbReference>
<evidence type="ECO:0000313" key="4">
    <source>
        <dbReference type="EMBL" id="KUN79740.1"/>
    </source>
</evidence>
<keyword evidence="2" id="KW-0472">Membrane</keyword>
<dbReference type="OrthoDB" id="4338073at2"/>
<feature type="transmembrane region" description="Helical" evidence="2">
    <location>
        <begin position="50"/>
        <end position="76"/>
    </location>
</feature>
<gene>
    <name evidence="4" type="ORF">AQJ64_28635</name>
</gene>
<organism evidence="4 5">
    <name type="scientific">Streptomyces griseoruber</name>
    <dbReference type="NCBI Taxonomy" id="1943"/>
    <lineage>
        <taxon>Bacteria</taxon>
        <taxon>Bacillati</taxon>
        <taxon>Actinomycetota</taxon>
        <taxon>Actinomycetes</taxon>
        <taxon>Kitasatosporales</taxon>
        <taxon>Streptomycetaceae</taxon>
        <taxon>Streptomyces</taxon>
    </lineage>
</organism>
<comment type="caution">
    <text evidence="4">The sequence shown here is derived from an EMBL/GenBank/DDBJ whole genome shotgun (WGS) entry which is preliminary data.</text>
</comment>
<evidence type="ECO:0000313" key="5">
    <source>
        <dbReference type="Proteomes" id="UP000052982"/>
    </source>
</evidence>
<keyword evidence="2" id="KW-1133">Transmembrane helix</keyword>
<dbReference type="Proteomes" id="UP000052982">
    <property type="component" value="Unassembled WGS sequence"/>
</dbReference>
<feature type="transmembrane region" description="Helical" evidence="2">
    <location>
        <begin position="96"/>
        <end position="119"/>
    </location>
</feature>
<protein>
    <recommendedName>
        <fullName evidence="3">DUF4190 domain-containing protein</fullName>
    </recommendedName>
</protein>
<accession>A0A124I279</accession>